<evidence type="ECO:0000256" key="6">
    <source>
        <dbReference type="SAM" id="Phobius"/>
    </source>
</evidence>
<evidence type="ECO:0000256" key="2">
    <source>
        <dbReference type="ARBA" id="ARBA00022475"/>
    </source>
</evidence>
<dbReference type="RefSeq" id="WP_222989892.1">
    <property type="nucleotide sequence ID" value="NZ_JAINVV010000004.1"/>
</dbReference>
<feature type="domain" description="Major facilitator superfamily (MFS) profile" evidence="7">
    <location>
        <begin position="11"/>
        <end position="389"/>
    </location>
</feature>
<feature type="transmembrane region" description="Helical" evidence="6">
    <location>
        <begin position="135"/>
        <end position="159"/>
    </location>
</feature>
<dbReference type="InterPro" id="IPR050189">
    <property type="entry name" value="MFS_Efflux_Transporters"/>
</dbReference>
<evidence type="ECO:0000259" key="7">
    <source>
        <dbReference type="PROSITE" id="PS50850"/>
    </source>
</evidence>
<keyword evidence="4 6" id="KW-1133">Transmembrane helix</keyword>
<reference evidence="8 9" key="1">
    <citation type="submission" date="2021-08" db="EMBL/GenBank/DDBJ databases">
        <authorList>
            <person name="Tuo L."/>
        </authorList>
    </citation>
    <scope>NUCLEOTIDE SEQUENCE [LARGE SCALE GENOMIC DNA]</scope>
    <source>
        <strain evidence="8 9">JCM 31229</strain>
    </source>
</reference>
<feature type="transmembrane region" description="Helical" evidence="6">
    <location>
        <begin position="12"/>
        <end position="33"/>
    </location>
</feature>
<evidence type="ECO:0000256" key="1">
    <source>
        <dbReference type="ARBA" id="ARBA00004651"/>
    </source>
</evidence>
<feature type="transmembrane region" description="Helical" evidence="6">
    <location>
        <begin position="366"/>
        <end position="385"/>
    </location>
</feature>
<dbReference type="Proteomes" id="UP000706039">
    <property type="component" value="Unassembled WGS sequence"/>
</dbReference>
<dbReference type="Pfam" id="PF07690">
    <property type="entry name" value="MFS_1"/>
    <property type="match status" value="1"/>
</dbReference>
<feature type="transmembrane region" description="Helical" evidence="6">
    <location>
        <begin position="338"/>
        <end position="360"/>
    </location>
</feature>
<dbReference type="InterPro" id="IPR020846">
    <property type="entry name" value="MFS_dom"/>
</dbReference>
<keyword evidence="3 6" id="KW-0812">Transmembrane</keyword>
<sequence length="392" mass="39784">MTTTPSRHVGTFLLIVSGTVIGIAGTDLILPAVPGLPAALGGDLPRAQLVLASFTAGAAAGLLFFGELGARFDQRRLLAVSLLAYGSISLICSFSPSLDALIALRFLQGASGAAAAVFAPGLLRLLYGDGRAVGALGLLGSIESLVPALAPLVGLWLLGLWGWRASFDVLAALGFALAAITLLRHHHLPRPAASRNGGGYLRLLSDPVFMRYALSHACTLGALLVFVFGAPTVFTVVMGGGIADFITMQMSGIACFVVASNLAGTCARRFGAEPMILLGNVISAAGGVAMLGYALAGGTDPLGVTAIFLLFNIGLGLRGPPGFHRAVVASRGDDARGAALVIVAILLVTSLGTASVAPFIERGLVPLSAGAALIAVSGVLLLLLLPPLKHES</sequence>
<accession>A0ABS7PNP8</accession>
<organism evidence="8 9">
    <name type="scientific">Sphingomonas colocasiae</name>
    <dbReference type="NCBI Taxonomy" id="1848973"/>
    <lineage>
        <taxon>Bacteria</taxon>
        <taxon>Pseudomonadati</taxon>
        <taxon>Pseudomonadota</taxon>
        <taxon>Alphaproteobacteria</taxon>
        <taxon>Sphingomonadales</taxon>
        <taxon>Sphingomonadaceae</taxon>
        <taxon>Sphingomonas</taxon>
    </lineage>
</organism>
<evidence type="ECO:0000256" key="4">
    <source>
        <dbReference type="ARBA" id="ARBA00022989"/>
    </source>
</evidence>
<dbReference type="InterPro" id="IPR011701">
    <property type="entry name" value="MFS"/>
</dbReference>
<dbReference type="PROSITE" id="PS50850">
    <property type="entry name" value="MFS"/>
    <property type="match status" value="1"/>
</dbReference>
<comment type="subcellular location">
    <subcellularLocation>
        <location evidence="1">Cell membrane</location>
        <topology evidence="1">Multi-pass membrane protein</topology>
    </subcellularLocation>
</comment>
<evidence type="ECO:0000256" key="5">
    <source>
        <dbReference type="ARBA" id="ARBA00023136"/>
    </source>
</evidence>
<dbReference type="Gene3D" id="1.20.1720.10">
    <property type="entry name" value="Multidrug resistance protein D"/>
    <property type="match status" value="1"/>
</dbReference>
<feature type="transmembrane region" description="Helical" evidence="6">
    <location>
        <begin position="246"/>
        <end position="264"/>
    </location>
</feature>
<keyword evidence="9" id="KW-1185">Reference proteome</keyword>
<feature type="transmembrane region" description="Helical" evidence="6">
    <location>
        <begin position="301"/>
        <end position="317"/>
    </location>
</feature>
<feature type="transmembrane region" description="Helical" evidence="6">
    <location>
        <begin position="102"/>
        <end position="123"/>
    </location>
</feature>
<dbReference type="InterPro" id="IPR036259">
    <property type="entry name" value="MFS_trans_sf"/>
</dbReference>
<evidence type="ECO:0000256" key="3">
    <source>
        <dbReference type="ARBA" id="ARBA00022692"/>
    </source>
</evidence>
<dbReference type="PANTHER" id="PTHR43124:SF3">
    <property type="entry name" value="CHLORAMPHENICOL EFFLUX PUMP RV0191"/>
    <property type="match status" value="1"/>
</dbReference>
<dbReference type="EMBL" id="JAINVV010000004">
    <property type="protein sequence ID" value="MBY8822841.1"/>
    <property type="molecule type" value="Genomic_DNA"/>
</dbReference>
<dbReference type="PANTHER" id="PTHR43124">
    <property type="entry name" value="PURINE EFFLUX PUMP PBUE"/>
    <property type="match status" value="1"/>
</dbReference>
<keyword evidence="5 6" id="KW-0472">Membrane</keyword>
<feature type="transmembrane region" description="Helical" evidence="6">
    <location>
        <begin position="45"/>
        <end position="65"/>
    </location>
</feature>
<feature type="transmembrane region" description="Helical" evidence="6">
    <location>
        <begin position="165"/>
        <end position="183"/>
    </location>
</feature>
<proteinExistence type="predicted"/>
<evidence type="ECO:0000313" key="8">
    <source>
        <dbReference type="EMBL" id="MBY8822841.1"/>
    </source>
</evidence>
<feature type="transmembrane region" description="Helical" evidence="6">
    <location>
        <begin position="276"/>
        <end position="295"/>
    </location>
</feature>
<gene>
    <name evidence="8" type="ORF">K7G82_11090</name>
</gene>
<evidence type="ECO:0000313" key="9">
    <source>
        <dbReference type="Proteomes" id="UP000706039"/>
    </source>
</evidence>
<comment type="caution">
    <text evidence="8">The sequence shown here is derived from an EMBL/GenBank/DDBJ whole genome shotgun (WGS) entry which is preliminary data.</text>
</comment>
<keyword evidence="2" id="KW-1003">Cell membrane</keyword>
<feature type="transmembrane region" description="Helical" evidence="6">
    <location>
        <begin position="212"/>
        <end position="234"/>
    </location>
</feature>
<name>A0ABS7PNP8_9SPHN</name>
<feature type="transmembrane region" description="Helical" evidence="6">
    <location>
        <begin position="77"/>
        <end position="96"/>
    </location>
</feature>
<protein>
    <submittedName>
        <fullName evidence="8">MFS transporter</fullName>
    </submittedName>
</protein>
<dbReference type="SUPFAM" id="SSF103473">
    <property type="entry name" value="MFS general substrate transporter"/>
    <property type="match status" value="1"/>
</dbReference>